<dbReference type="SUPFAM" id="SSF55008">
    <property type="entry name" value="HMA, heavy metal-associated domain"/>
    <property type="match status" value="1"/>
</dbReference>
<accession>A0A1U7PPT9</accession>
<dbReference type="FunFam" id="3.30.70.100:FF:000001">
    <property type="entry name" value="ATPase copper transporting beta"/>
    <property type="match status" value="1"/>
</dbReference>
<dbReference type="OrthoDB" id="9813965at2"/>
<evidence type="ECO:0000256" key="1">
    <source>
        <dbReference type="ARBA" id="ARBA00022723"/>
    </source>
</evidence>
<evidence type="ECO:0000313" key="4">
    <source>
        <dbReference type="Proteomes" id="UP000187550"/>
    </source>
</evidence>
<dbReference type="Pfam" id="PF00403">
    <property type="entry name" value="HMA"/>
    <property type="match status" value="1"/>
</dbReference>
<dbReference type="Gene3D" id="3.30.70.100">
    <property type="match status" value="1"/>
</dbReference>
<dbReference type="InterPro" id="IPR036163">
    <property type="entry name" value="HMA_dom_sf"/>
</dbReference>
<dbReference type="InterPro" id="IPR017969">
    <property type="entry name" value="Heavy-metal-associated_CS"/>
</dbReference>
<protein>
    <submittedName>
        <fullName evidence="3">Copper chaperone/Cu+-exporting ATPase</fullName>
    </submittedName>
</protein>
<dbReference type="RefSeq" id="WP_076758939.1">
    <property type="nucleotide sequence ID" value="NZ_FTPL01000003.1"/>
</dbReference>
<dbReference type="InterPro" id="IPR006121">
    <property type="entry name" value="HMA_dom"/>
</dbReference>
<reference evidence="4" key="1">
    <citation type="submission" date="2017-01" db="EMBL/GenBank/DDBJ databases">
        <authorList>
            <person name="Varghese N."/>
            <person name="Submissions S."/>
        </authorList>
    </citation>
    <scope>NUCLEOTIDE SEQUENCE [LARGE SCALE GENOMIC DNA]</scope>
    <source>
        <strain evidence="4">MNA4</strain>
    </source>
</reference>
<dbReference type="GO" id="GO:0046872">
    <property type="term" value="F:metal ion binding"/>
    <property type="evidence" value="ECO:0007669"/>
    <property type="project" value="UniProtKB-KW"/>
</dbReference>
<dbReference type="EMBL" id="FTPL01000003">
    <property type="protein sequence ID" value="SIT88225.1"/>
    <property type="molecule type" value="Genomic_DNA"/>
</dbReference>
<feature type="domain" description="HMA" evidence="2">
    <location>
        <begin position="2"/>
        <end position="68"/>
    </location>
</feature>
<dbReference type="CDD" id="cd00371">
    <property type="entry name" value="HMA"/>
    <property type="match status" value="1"/>
</dbReference>
<keyword evidence="4" id="KW-1185">Reference proteome</keyword>
<dbReference type="PROSITE" id="PS50846">
    <property type="entry name" value="HMA_2"/>
    <property type="match status" value="1"/>
</dbReference>
<dbReference type="Proteomes" id="UP000187550">
    <property type="component" value="Unassembled WGS sequence"/>
</dbReference>
<dbReference type="PROSITE" id="PS01047">
    <property type="entry name" value="HMA_1"/>
    <property type="match status" value="1"/>
</dbReference>
<dbReference type="STRING" id="550447.SAMN05428946_2242"/>
<proteinExistence type="predicted"/>
<evidence type="ECO:0000259" key="2">
    <source>
        <dbReference type="PROSITE" id="PS50846"/>
    </source>
</evidence>
<sequence length="83" mass="8603">MEHVIVKVSGMTCGGCAKKIEGNLGKLDGVDAAVANVSDGTVNVTFDPGKATYGHVKQNIRDSGYEVVGQPEEESPSGCSCCR</sequence>
<name>A0A1U7PPT9_9BACI</name>
<gene>
    <name evidence="3" type="ORF">SAMN05428946_2242</name>
</gene>
<organism evidence="3 4">
    <name type="scientific">Edaphobacillus lindanitolerans</name>
    <dbReference type="NCBI Taxonomy" id="550447"/>
    <lineage>
        <taxon>Bacteria</taxon>
        <taxon>Bacillati</taxon>
        <taxon>Bacillota</taxon>
        <taxon>Bacilli</taxon>
        <taxon>Bacillales</taxon>
        <taxon>Bacillaceae</taxon>
        <taxon>Edaphobacillus</taxon>
    </lineage>
</organism>
<evidence type="ECO:0000313" key="3">
    <source>
        <dbReference type="EMBL" id="SIT88225.1"/>
    </source>
</evidence>
<keyword evidence="1" id="KW-0479">Metal-binding</keyword>
<dbReference type="AlphaFoldDB" id="A0A1U7PPT9"/>